<evidence type="ECO:0000313" key="3">
    <source>
        <dbReference type="Proteomes" id="UP001465976"/>
    </source>
</evidence>
<evidence type="ECO:0000256" key="1">
    <source>
        <dbReference type="SAM" id="Coils"/>
    </source>
</evidence>
<organism evidence="2 3">
    <name type="scientific">Marasmius crinis-equi</name>
    <dbReference type="NCBI Taxonomy" id="585013"/>
    <lineage>
        <taxon>Eukaryota</taxon>
        <taxon>Fungi</taxon>
        <taxon>Dikarya</taxon>
        <taxon>Basidiomycota</taxon>
        <taxon>Agaricomycotina</taxon>
        <taxon>Agaricomycetes</taxon>
        <taxon>Agaricomycetidae</taxon>
        <taxon>Agaricales</taxon>
        <taxon>Marasmiineae</taxon>
        <taxon>Marasmiaceae</taxon>
        <taxon>Marasmius</taxon>
    </lineage>
</organism>
<comment type="caution">
    <text evidence="2">The sequence shown here is derived from an EMBL/GenBank/DDBJ whole genome shotgun (WGS) entry which is preliminary data.</text>
</comment>
<feature type="coiled-coil region" evidence="1">
    <location>
        <begin position="53"/>
        <end position="80"/>
    </location>
</feature>
<keyword evidence="3" id="KW-1185">Reference proteome</keyword>
<dbReference type="EMBL" id="JBAHYK010005414">
    <property type="protein sequence ID" value="KAL0562509.1"/>
    <property type="molecule type" value="Genomic_DNA"/>
</dbReference>
<protein>
    <submittedName>
        <fullName evidence="2">Uncharacterized protein</fullName>
    </submittedName>
</protein>
<feature type="non-terminal residue" evidence="2">
    <location>
        <position position="167"/>
    </location>
</feature>
<keyword evidence="1" id="KW-0175">Coiled coil</keyword>
<name>A0ABR3EI13_9AGAR</name>
<dbReference type="Proteomes" id="UP001465976">
    <property type="component" value="Unassembled WGS sequence"/>
</dbReference>
<reference evidence="2 3" key="1">
    <citation type="submission" date="2024-02" db="EMBL/GenBank/DDBJ databases">
        <title>A draft genome for the cacao thread blight pathogen Marasmius crinis-equi.</title>
        <authorList>
            <person name="Cohen S.P."/>
            <person name="Baruah I.K."/>
            <person name="Amoako-Attah I."/>
            <person name="Bukari Y."/>
            <person name="Meinhardt L.W."/>
            <person name="Bailey B.A."/>
        </authorList>
    </citation>
    <scope>NUCLEOTIDE SEQUENCE [LARGE SCALE GENOMIC DNA]</scope>
    <source>
        <strain evidence="2 3">GH-76</strain>
    </source>
</reference>
<evidence type="ECO:0000313" key="2">
    <source>
        <dbReference type="EMBL" id="KAL0562509.1"/>
    </source>
</evidence>
<accession>A0ABR3EI13</accession>
<gene>
    <name evidence="2" type="ORF">V5O48_019578</name>
</gene>
<sequence>ALKRIATDGPLFAELCEDLGLTEEDCERFLNEEREHFSKVHEDPPDLVAKLDYVELLQKLRKHEDLSKEANRLYENASTDRKVAPDKVRSLLTRARTALERVKDTLEDVRVFETEHDHYRRWKSTDQEYQETLTAMRGRNYRRALEKLERLVVQCLLELTKLNMSGL</sequence>
<proteinExistence type="predicted"/>
<feature type="non-terminal residue" evidence="2">
    <location>
        <position position="1"/>
    </location>
</feature>